<dbReference type="KEGG" id="talb:FTW19_02845"/>
<dbReference type="EMBL" id="CP042806">
    <property type="protein sequence ID" value="QEE27039.1"/>
    <property type="molecule type" value="Genomic_DNA"/>
</dbReference>
<keyword evidence="3" id="KW-1134">Transmembrane beta strand</keyword>
<keyword evidence="2" id="KW-0813">Transport</keyword>
<proteinExistence type="predicted"/>
<organism evidence="9 10">
    <name type="scientific">Terriglobus albidus</name>
    <dbReference type="NCBI Taxonomy" id="1592106"/>
    <lineage>
        <taxon>Bacteria</taxon>
        <taxon>Pseudomonadati</taxon>
        <taxon>Acidobacteriota</taxon>
        <taxon>Terriglobia</taxon>
        <taxon>Terriglobales</taxon>
        <taxon>Acidobacteriaceae</taxon>
        <taxon>Terriglobus</taxon>
    </lineage>
</organism>
<protein>
    <submittedName>
        <fullName evidence="9">TonB-dependent receptor</fullName>
    </submittedName>
</protein>
<feature type="signal peptide" evidence="7">
    <location>
        <begin position="1"/>
        <end position="24"/>
    </location>
</feature>
<evidence type="ECO:0000256" key="1">
    <source>
        <dbReference type="ARBA" id="ARBA00004571"/>
    </source>
</evidence>
<comment type="subcellular location">
    <subcellularLocation>
        <location evidence="1">Cell outer membrane</location>
        <topology evidence="1">Multi-pass membrane protein</topology>
    </subcellularLocation>
</comment>
<dbReference type="GO" id="GO:0044718">
    <property type="term" value="P:siderophore transmembrane transport"/>
    <property type="evidence" value="ECO:0007669"/>
    <property type="project" value="TreeGrafter"/>
</dbReference>
<gene>
    <name evidence="9" type="ORF">FTW19_02845</name>
</gene>
<feature type="chain" id="PRO_5023147175" evidence="7">
    <location>
        <begin position="25"/>
        <end position="1194"/>
    </location>
</feature>
<evidence type="ECO:0000256" key="4">
    <source>
        <dbReference type="ARBA" id="ARBA00022692"/>
    </source>
</evidence>
<dbReference type="Pfam" id="PF25183">
    <property type="entry name" value="OMP_b-brl_4"/>
    <property type="match status" value="2"/>
</dbReference>
<reference evidence="9 10" key="1">
    <citation type="submission" date="2019-08" db="EMBL/GenBank/DDBJ databases">
        <title>Complete genome sequence of Terriglobus albidus strain ORNL.</title>
        <authorList>
            <person name="Podar M."/>
        </authorList>
    </citation>
    <scope>NUCLEOTIDE SEQUENCE [LARGE SCALE GENOMIC DNA]</scope>
    <source>
        <strain evidence="9 10">ORNL</strain>
    </source>
</reference>
<dbReference type="Proteomes" id="UP000321820">
    <property type="component" value="Chromosome"/>
</dbReference>
<dbReference type="SUPFAM" id="SSF49464">
    <property type="entry name" value="Carboxypeptidase regulatory domain-like"/>
    <property type="match status" value="1"/>
</dbReference>
<dbReference type="RefSeq" id="WP_147646234.1">
    <property type="nucleotide sequence ID" value="NZ_CP042806.1"/>
</dbReference>
<keyword evidence="5" id="KW-0472">Membrane</keyword>
<dbReference type="InterPro" id="IPR039426">
    <property type="entry name" value="TonB-dep_rcpt-like"/>
</dbReference>
<evidence type="ECO:0000256" key="3">
    <source>
        <dbReference type="ARBA" id="ARBA00022452"/>
    </source>
</evidence>
<keyword evidence="4" id="KW-0812">Transmembrane</keyword>
<evidence type="ECO:0000313" key="10">
    <source>
        <dbReference type="Proteomes" id="UP000321820"/>
    </source>
</evidence>
<evidence type="ECO:0000256" key="6">
    <source>
        <dbReference type="ARBA" id="ARBA00023237"/>
    </source>
</evidence>
<evidence type="ECO:0000313" key="9">
    <source>
        <dbReference type="EMBL" id="QEE27039.1"/>
    </source>
</evidence>
<dbReference type="Gene3D" id="2.60.40.1120">
    <property type="entry name" value="Carboxypeptidase-like, regulatory domain"/>
    <property type="match status" value="1"/>
</dbReference>
<dbReference type="OrthoDB" id="97893at2"/>
<accession>A0A5B9E5H3</accession>
<keyword evidence="6" id="KW-0998">Cell outer membrane</keyword>
<evidence type="ECO:0000256" key="2">
    <source>
        <dbReference type="ARBA" id="ARBA00022448"/>
    </source>
</evidence>
<dbReference type="InterPro" id="IPR008969">
    <property type="entry name" value="CarboxyPept-like_regulatory"/>
</dbReference>
<evidence type="ECO:0000259" key="8">
    <source>
        <dbReference type="Pfam" id="PF25183"/>
    </source>
</evidence>
<dbReference type="GO" id="GO:0015344">
    <property type="term" value="F:siderophore uptake transmembrane transporter activity"/>
    <property type="evidence" value="ECO:0007669"/>
    <property type="project" value="TreeGrafter"/>
</dbReference>
<dbReference type="InterPro" id="IPR057601">
    <property type="entry name" value="Oar-like_b-barrel"/>
</dbReference>
<keyword evidence="7" id="KW-0732">Signal</keyword>
<evidence type="ECO:0000256" key="7">
    <source>
        <dbReference type="SAM" id="SignalP"/>
    </source>
</evidence>
<dbReference type="InterPro" id="IPR036942">
    <property type="entry name" value="Beta-barrel_TonB_sf"/>
</dbReference>
<keyword evidence="10" id="KW-1185">Reference proteome</keyword>
<sequence>MKKLLAFVLFGVVLGTLSGLTAFGQAISVNGGAIQGTITDTTGAVVSGATIRIENPATNFTKVITSDSSGFYSFGPLVPGNYKVVISASGFSSLTVDTVIRTGTATSGNFKLQVGSETTTIEVVAGALQINTEQAGVSDVLTQEQISKLPVNGRNFLDLAQIEPGVILQSGESFDPTKAGYSAISVGGVSGRTTRILLDGQDITDETVGTTIFNVSQGAIDEFQLNRANQDASGEVTSTGQVLVSTRSGTNAFHGQLFGNFQDHRAGFAKLKSFDVPFQRNQFGGSVGGPILPNKLFFFVNAERIKQDSSAVSPVGPTFSSIFAAHPTIPSPYRETYSTARLDWNGPLHGHYFARINYNVNSVSSNYGYGYWLYANRDNTPGGAFGADFSAGHFTHSFRGSYEKFHNLISDQTSGNSSIYNGIPGFAYYFTAQRLYSGPNYLAPQGTFQSDKQARYDGSWTRGSHNLRFGASVNRLLGGGFASFFGLAPRASIGAGLFTGPTAANPNALGCGGVAGAAACPSDPLRGYHISSMYIGNGQGAFTENPGFGMSNGGVFSWRYALYVQDSWKITPSFTLSAGLRWAVDTRRANQDIATPSCADVNSSLGFSCTGNLFDQWQSGLGKVVRQPYGNLAPQLGFVFSPGDHKWAIRASAGIFFESNVFNNQTNSRTGLIKAGLFNDEKLLCGGTYSMSFPDGTTVSSVNGTSIQTLCNSTPLGNSASSFIQLQNAYQANTTKTGPLSNGAYVGNNLYANNIYAPGFKQPYSEQWSAGIQRELWKGTVLSADYVHNSTIKVMQKVDVNHVGAARFLNATAARNAIAATTDDAGCAGGASAAAINCAIANGYTMTDFAGFGLDSANNVLGGPSILSFGATPNDGAAFAGQNPLLGNGNFLFPVGRSGYDALQIVFRQQKRNPFPGITNSNFQVSYNLSKIVTSAGGDSDQFFVGASSAPWNNDSPTAIMGRASLDRTHQLSFGGAVNLKYGPQIGMIGHFTSAAPTSMILDATNPAGDIFQSDLNGDGTTGDLLPFTEPGDYMHRYKGQNLNNAITKFNNEYAGKLTPAGQALVSAGLMTSSQLAQLGGVVQEIATAPSNGGINNAAFRSLDVNFSYPIRFPWLGESFSLEPAVAMYNVFNFSNFNNPTGTLVNTTHAASSAGYINGANTYDQHETNRVQRGSGTFSQGAPRATEFQLKLNF</sequence>
<dbReference type="GO" id="GO:0009279">
    <property type="term" value="C:cell outer membrane"/>
    <property type="evidence" value="ECO:0007669"/>
    <property type="project" value="UniProtKB-SubCell"/>
</dbReference>
<dbReference type="Pfam" id="PF13620">
    <property type="entry name" value="CarboxypepD_reg"/>
    <property type="match status" value="1"/>
</dbReference>
<feature type="domain" description="TonB-dependent transporter Oar-like beta-barrel" evidence="8">
    <location>
        <begin position="332"/>
        <end position="1160"/>
    </location>
</feature>
<dbReference type="PANTHER" id="PTHR30069:SF46">
    <property type="entry name" value="OAR PROTEIN"/>
    <property type="match status" value="1"/>
</dbReference>
<name>A0A5B9E5H3_9BACT</name>
<feature type="domain" description="TonB-dependent transporter Oar-like beta-barrel" evidence="8">
    <location>
        <begin position="245"/>
        <end position="311"/>
    </location>
</feature>
<dbReference type="PANTHER" id="PTHR30069">
    <property type="entry name" value="TONB-DEPENDENT OUTER MEMBRANE RECEPTOR"/>
    <property type="match status" value="1"/>
</dbReference>
<dbReference type="Gene3D" id="2.40.170.20">
    <property type="entry name" value="TonB-dependent receptor, beta-barrel domain"/>
    <property type="match status" value="1"/>
</dbReference>
<dbReference type="SUPFAM" id="SSF56935">
    <property type="entry name" value="Porins"/>
    <property type="match status" value="1"/>
</dbReference>
<keyword evidence="9" id="KW-0675">Receptor</keyword>
<evidence type="ECO:0000256" key="5">
    <source>
        <dbReference type="ARBA" id="ARBA00023136"/>
    </source>
</evidence>
<dbReference type="AlphaFoldDB" id="A0A5B9E5H3"/>